<dbReference type="Proteomes" id="UP000242715">
    <property type="component" value="Unassembled WGS sequence"/>
</dbReference>
<name>A0A2Z6MZ71_TRISU</name>
<accession>A0A2Z6MZ71</accession>
<organism evidence="1 2">
    <name type="scientific">Trifolium subterraneum</name>
    <name type="common">Subterranean clover</name>
    <dbReference type="NCBI Taxonomy" id="3900"/>
    <lineage>
        <taxon>Eukaryota</taxon>
        <taxon>Viridiplantae</taxon>
        <taxon>Streptophyta</taxon>
        <taxon>Embryophyta</taxon>
        <taxon>Tracheophyta</taxon>
        <taxon>Spermatophyta</taxon>
        <taxon>Magnoliopsida</taxon>
        <taxon>eudicotyledons</taxon>
        <taxon>Gunneridae</taxon>
        <taxon>Pentapetalae</taxon>
        <taxon>rosids</taxon>
        <taxon>fabids</taxon>
        <taxon>Fabales</taxon>
        <taxon>Fabaceae</taxon>
        <taxon>Papilionoideae</taxon>
        <taxon>50 kb inversion clade</taxon>
        <taxon>NPAAA clade</taxon>
        <taxon>Hologalegina</taxon>
        <taxon>IRL clade</taxon>
        <taxon>Trifolieae</taxon>
        <taxon>Trifolium</taxon>
    </lineage>
</organism>
<dbReference type="EMBL" id="DF973386">
    <property type="protein sequence ID" value="GAU28995.1"/>
    <property type="molecule type" value="Genomic_DNA"/>
</dbReference>
<sequence length="68" mass="7576">MFLSVKSFAMPVVCCSRPAFFILVKDIVEEDCSKYGQVKDIVVDKSDCVLSLRHTPATAMKHMHDPCG</sequence>
<reference evidence="2" key="1">
    <citation type="journal article" date="2017" name="Front. Plant Sci.">
        <title>Climate Clever Clovers: New Paradigm to Reduce the Environmental Footprint of Ruminants by Breeding Low Methanogenic Forages Utilizing Haplotype Variation.</title>
        <authorList>
            <person name="Kaur P."/>
            <person name="Appels R."/>
            <person name="Bayer P.E."/>
            <person name="Keeble-Gagnere G."/>
            <person name="Wang J."/>
            <person name="Hirakawa H."/>
            <person name="Shirasawa K."/>
            <person name="Vercoe P."/>
            <person name="Stefanova K."/>
            <person name="Durmic Z."/>
            <person name="Nichols P."/>
            <person name="Revell C."/>
            <person name="Isobe S.N."/>
            <person name="Edwards D."/>
            <person name="Erskine W."/>
        </authorList>
    </citation>
    <scope>NUCLEOTIDE SEQUENCE [LARGE SCALE GENOMIC DNA]</scope>
    <source>
        <strain evidence="2">cv. Daliak</strain>
    </source>
</reference>
<evidence type="ECO:0000313" key="2">
    <source>
        <dbReference type="Proteomes" id="UP000242715"/>
    </source>
</evidence>
<gene>
    <name evidence="1" type="ORF">TSUD_165130</name>
</gene>
<evidence type="ECO:0000313" key="1">
    <source>
        <dbReference type="EMBL" id="GAU28995.1"/>
    </source>
</evidence>
<proteinExistence type="predicted"/>
<dbReference type="AlphaFoldDB" id="A0A2Z6MZ71"/>
<keyword evidence="2" id="KW-1185">Reference proteome</keyword>
<protein>
    <submittedName>
        <fullName evidence="1">Uncharacterized protein</fullName>
    </submittedName>
</protein>